<organism evidence="2 3">
    <name type="scientific">Coemansia javaensis</name>
    <dbReference type="NCBI Taxonomy" id="2761396"/>
    <lineage>
        <taxon>Eukaryota</taxon>
        <taxon>Fungi</taxon>
        <taxon>Fungi incertae sedis</taxon>
        <taxon>Zoopagomycota</taxon>
        <taxon>Kickxellomycotina</taxon>
        <taxon>Kickxellomycetes</taxon>
        <taxon>Kickxellales</taxon>
        <taxon>Kickxellaceae</taxon>
        <taxon>Coemansia</taxon>
    </lineage>
</organism>
<accession>A0A9W8HBJ0</accession>
<name>A0A9W8HBJ0_9FUNG</name>
<dbReference type="GO" id="GO:0005783">
    <property type="term" value="C:endoplasmic reticulum"/>
    <property type="evidence" value="ECO:0007669"/>
    <property type="project" value="TreeGrafter"/>
</dbReference>
<gene>
    <name evidence="2" type="ORF">H4R18_003018</name>
</gene>
<dbReference type="PANTHER" id="PTHR28026:SF9">
    <property type="entry name" value="2-HYDROXY-PALMITIC ACID DIOXYGENASE MPO1"/>
    <property type="match status" value="1"/>
</dbReference>
<dbReference type="Proteomes" id="UP001140217">
    <property type="component" value="Unassembled WGS sequence"/>
</dbReference>
<feature type="transmembrane region" description="Helical" evidence="1">
    <location>
        <begin position="153"/>
        <end position="173"/>
    </location>
</feature>
<protein>
    <recommendedName>
        <fullName evidence="4">DUF962 domain-containing protein</fullName>
    </recommendedName>
</protein>
<evidence type="ECO:0000313" key="2">
    <source>
        <dbReference type="EMBL" id="KAJ2781199.1"/>
    </source>
</evidence>
<sequence length="200" mass="21810">MMMGGLFDIRSQFARYGEYHCNAVNVAIHLVFVPTIMWCTTSLVATLWPAPLAAWPGPVQALVAAAPGPDPVLDVAAALLLAYNAFYVLLEPVAGLLAAPLLYAALASGQHVARAVPDAWHYTLALFVVAWIAQFVGHGVYERRAPALLDNLVQALVMAPFFVFLEVLFAAGYRPALRRELRNEVGRRVAAFRRARPKTA</sequence>
<dbReference type="EMBL" id="JANBUL010000112">
    <property type="protein sequence ID" value="KAJ2781199.1"/>
    <property type="molecule type" value="Genomic_DNA"/>
</dbReference>
<comment type="caution">
    <text evidence="2">The sequence shown here is derived from an EMBL/GenBank/DDBJ whole genome shotgun (WGS) entry which is preliminary data.</text>
</comment>
<dbReference type="AlphaFoldDB" id="A0A9W8HBJ0"/>
<dbReference type="Pfam" id="PF06127">
    <property type="entry name" value="Mpo1-like"/>
    <property type="match status" value="1"/>
</dbReference>
<keyword evidence="1" id="KW-0812">Transmembrane</keyword>
<feature type="transmembrane region" description="Helical" evidence="1">
    <location>
        <begin position="85"/>
        <end position="107"/>
    </location>
</feature>
<evidence type="ECO:0000313" key="3">
    <source>
        <dbReference type="Proteomes" id="UP001140217"/>
    </source>
</evidence>
<evidence type="ECO:0008006" key="4">
    <source>
        <dbReference type="Google" id="ProtNLM"/>
    </source>
</evidence>
<keyword evidence="3" id="KW-1185">Reference proteome</keyword>
<evidence type="ECO:0000256" key="1">
    <source>
        <dbReference type="SAM" id="Phobius"/>
    </source>
</evidence>
<dbReference type="InterPro" id="IPR009305">
    <property type="entry name" value="Mpo1-like"/>
</dbReference>
<dbReference type="PANTHER" id="PTHR28026">
    <property type="entry name" value="DUF962 DOMAIN PROTEIN (AFU_ORTHOLOGUE AFUA_8G05310)"/>
    <property type="match status" value="1"/>
</dbReference>
<keyword evidence="1" id="KW-1133">Transmembrane helix</keyword>
<reference evidence="2" key="1">
    <citation type="submission" date="2022-07" db="EMBL/GenBank/DDBJ databases">
        <title>Phylogenomic reconstructions and comparative analyses of Kickxellomycotina fungi.</title>
        <authorList>
            <person name="Reynolds N.K."/>
            <person name="Stajich J.E."/>
            <person name="Barry K."/>
            <person name="Grigoriev I.V."/>
            <person name="Crous P."/>
            <person name="Smith M.E."/>
        </authorList>
    </citation>
    <scope>NUCLEOTIDE SEQUENCE</scope>
    <source>
        <strain evidence="2">NBRC 105414</strain>
    </source>
</reference>
<proteinExistence type="predicted"/>
<feature type="transmembrane region" description="Helical" evidence="1">
    <location>
        <begin position="119"/>
        <end position="141"/>
    </location>
</feature>
<feature type="transmembrane region" description="Helical" evidence="1">
    <location>
        <begin position="21"/>
        <end position="48"/>
    </location>
</feature>
<dbReference type="OrthoDB" id="2124888at2759"/>
<keyword evidence="1" id="KW-0472">Membrane</keyword>
<dbReference type="GO" id="GO:0046521">
    <property type="term" value="P:sphingoid catabolic process"/>
    <property type="evidence" value="ECO:0007669"/>
    <property type="project" value="TreeGrafter"/>
</dbReference>
<dbReference type="GO" id="GO:0016020">
    <property type="term" value="C:membrane"/>
    <property type="evidence" value="ECO:0007669"/>
    <property type="project" value="GOC"/>
</dbReference>